<evidence type="ECO:0000313" key="7">
    <source>
        <dbReference type="Proteomes" id="UP000567922"/>
    </source>
</evidence>
<dbReference type="Proteomes" id="UP000567922">
    <property type="component" value="Unassembled WGS sequence"/>
</dbReference>
<protein>
    <submittedName>
        <fullName evidence="6">AcrR family transcriptional regulator</fullName>
    </submittedName>
</protein>
<dbReference type="PANTHER" id="PTHR30055">
    <property type="entry name" value="HTH-TYPE TRANSCRIPTIONAL REGULATOR RUTR"/>
    <property type="match status" value="1"/>
</dbReference>
<sequence length="201" mass="22154">MDVVKGKWTKQMWIDAALRAIARGGVSSVAVDNLATELGATRGSFYWHFKDRRDLIEKSMIAWEELETGRVERSMAEIADPVERMRAGFLIALADVNDASIPNLEPAIYAQPDDPVVAAAIQRVNARRIDILTRGYADLGLTPETARLQAVLAYATYLGWLQLQRIAADEVPEVATEGPAAQAFAVHIIEQLVPGARDENR</sequence>
<feature type="DNA-binding region" description="H-T-H motif" evidence="4">
    <location>
        <begin position="30"/>
        <end position="49"/>
    </location>
</feature>
<dbReference type="PANTHER" id="PTHR30055:SF234">
    <property type="entry name" value="HTH-TYPE TRANSCRIPTIONAL REGULATOR BETI"/>
    <property type="match status" value="1"/>
</dbReference>
<dbReference type="EMBL" id="JACHWS010000005">
    <property type="protein sequence ID" value="MBB3039979.1"/>
    <property type="molecule type" value="Genomic_DNA"/>
</dbReference>
<evidence type="ECO:0000256" key="2">
    <source>
        <dbReference type="ARBA" id="ARBA00023125"/>
    </source>
</evidence>
<evidence type="ECO:0000313" key="6">
    <source>
        <dbReference type="EMBL" id="MBB3039979.1"/>
    </source>
</evidence>
<keyword evidence="2 4" id="KW-0238">DNA-binding</keyword>
<evidence type="ECO:0000256" key="4">
    <source>
        <dbReference type="PROSITE-ProRule" id="PRU00335"/>
    </source>
</evidence>
<reference evidence="6 7" key="1">
    <citation type="submission" date="2020-08" db="EMBL/GenBank/DDBJ databases">
        <title>Sequencing the genomes of 1000 actinobacteria strains.</title>
        <authorList>
            <person name="Klenk H.-P."/>
        </authorList>
    </citation>
    <scope>NUCLEOTIDE SEQUENCE [LARGE SCALE GENOMIC DNA]</scope>
    <source>
        <strain evidence="6 7">DSM 45258</strain>
    </source>
</reference>
<evidence type="ECO:0000256" key="1">
    <source>
        <dbReference type="ARBA" id="ARBA00023015"/>
    </source>
</evidence>
<dbReference type="Pfam" id="PF00440">
    <property type="entry name" value="TetR_N"/>
    <property type="match status" value="1"/>
</dbReference>
<keyword evidence="7" id="KW-1185">Reference proteome</keyword>
<evidence type="ECO:0000259" key="5">
    <source>
        <dbReference type="PROSITE" id="PS50977"/>
    </source>
</evidence>
<dbReference type="GO" id="GO:0000976">
    <property type="term" value="F:transcription cis-regulatory region binding"/>
    <property type="evidence" value="ECO:0007669"/>
    <property type="project" value="TreeGrafter"/>
</dbReference>
<dbReference type="InterPro" id="IPR009057">
    <property type="entry name" value="Homeodomain-like_sf"/>
</dbReference>
<dbReference type="PROSITE" id="PS50977">
    <property type="entry name" value="HTH_TETR_2"/>
    <property type="match status" value="1"/>
</dbReference>
<keyword evidence="1" id="KW-0805">Transcription regulation</keyword>
<keyword evidence="3" id="KW-0804">Transcription</keyword>
<organism evidence="6 7">
    <name type="scientific">Hoyosella altamirensis</name>
    <dbReference type="NCBI Taxonomy" id="616997"/>
    <lineage>
        <taxon>Bacteria</taxon>
        <taxon>Bacillati</taxon>
        <taxon>Actinomycetota</taxon>
        <taxon>Actinomycetes</taxon>
        <taxon>Mycobacteriales</taxon>
        <taxon>Hoyosellaceae</taxon>
        <taxon>Hoyosella</taxon>
    </lineage>
</organism>
<dbReference type="InterPro" id="IPR001647">
    <property type="entry name" value="HTH_TetR"/>
</dbReference>
<accession>A0A839RUE6</accession>
<feature type="domain" description="HTH tetR-type" evidence="5">
    <location>
        <begin position="7"/>
        <end position="67"/>
    </location>
</feature>
<dbReference type="GO" id="GO:0003700">
    <property type="term" value="F:DNA-binding transcription factor activity"/>
    <property type="evidence" value="ECO:0007669"/>
    <property type="project" value="TreeGrafter"/>
</dbReference>
<dbReference type="InterPro" id="IPR050109">
    <property type="entry name" value="HTH-type_TetR-like_transc_reg"/>
</dbReference>
<dbReference type="RefSeq" id="WP_083962096.1">
    <property type="nucleotide sequence ID" value="NZ_JACHWS010000005.1"/>
</dbReference>
<proteinExistence type="predicted"/>
<dbReference type="Gene3D" id="1.10.357.10">
    <property type="entry name" value="Tetracycline Repressor, domain 2"/>
    <property type="match status" value="1"/>
</dbReference>
<dbReference type="AlphaFoldDB" id="A0A839RUE6"/>
<dbReference type="PRINTS" id="PR00455">
    <property type="entry name" value="HTHTETR"/>
</dbReference>
<name>A0A839RUE6_9ACTN</name>
<comment type="caution">
    <text evidence="6">The sequence shown here is derived from an EMBL/GenBank/DDBJ whole genome shotgun (WGS) entry which is preliminary data.</text>
</comment>
<evidence type="ECO:0000256" key="3">
    <source>
        <dbReference type="ARBA" id="ARBA00023163"/>
    </source>
</evidence>
<dbReference type="OrthoDB" id="3218408at2"/>
<gene>
    <name evidence="6" type="ORF">FHU29_004469</name>
</gene>
<dbReference type="SUPFAM" id="SSF46689">
    <property type="entry name" value="Homeodomain-like"/>
    <property type="match status" value="1"/>
</dbReference>